<organism evidence="2 3">
    <name type="scientific">Hyphodiscus hymeniophilus</name>
    <dbReference type="NCBI Taxonomy" id="353542"/>
    <lineage>
        <taxon>Eukaryota</taxon>
        <taxon>Fungi</taxon>
        <taxon>Dikarya</taxon>
        <taxon>Ascomycota</taxon>
        <taxon>Pezizomycotina</taxon>
        <taxon>Leotiomycetes</taxon>
        <taxon>Helotiales</taxon>
        <taxon>Hyphodiscaceae</taxon>
        <taxon>Hyphodiscus</taxon>
    </lineage>
</organism>
<dbReference type="AlphaFoldDB" id="A0A9P6SNN8"/>
<feature type="compositionally biased region" description="Polar residues" evidence="1">
    <location>
        <begin position="374"/>
        <end position="388"/>
    </location>
</feature>
<sequence>MQETSGNSASAIPIDTDKAIDKGIIVDTADMDSSAIMVENGVDDDEDLEVYSPFPKRKRISINYNLDEPGYDKVVEPIVKRSRNGPKIRGVIIGVWRDSNEPDDADKHVIFGFIDIHDRLRTRIYGMNRRGEELIGNIPTGAGGCWVTFPRVIFDSHLKDLNPAEVKEYVRIRSESKTDTDPEAQNEADQKAVLKAKAAAARLEGTPKPVVHRQSLGRQPSKKSLARQSLGSPSGFKAVNAANVQTPKASPSTETIKPSGVLLGYWSGSSESRVEDKHAAYGVLGGSDCFRVKVARITRDGRYVDGNFPVGAGALWLHYDQVVLDPPLQSLTRLEVKEYVRIRQQDQAVESDRERKVNEQRAIREAKDIVATDTAPNGVQNGLDQGQASPEMEVRHSARSELRMAAKQQAEAEAGAELRRKEKSEARDRQNEKTRREVAQAEAVIQEAAQAELKNNLKKLNKVWVAQQAAIPGSSAAAAMPPVDEIKYHNGIKYERKQNGPFQGKLVSSAQILSIDGEDYVEYRVLTKPSFF</sequence>
<feature type="compositionally biased region" description="Basic and acidic residues" evidence="1">
    <location>
        <begin position="392"/>
        <end position="404"/>
    </location>
</feature>
<accession>A0A9P6SNN8</accession>
<reference evidence="2" key="1">
    <citation type="submission" date="2019-07" db="EMBL/GenBank/DDBJ databases">
        <title>Hyphodiscus hymeniophilus genome sequencing and assembly.</title>
        <authorList>
            <person name="Kramer G."/>
            <person name="Nodwell J."/>
        </authorList>
    </citation>
    <scope>NUCLEOTIDE SEQUENCE</scope>
    <source>
        <strain evidence="2">ATCC 34498</strain>
    </source>
</reference>
<dbReference type="OrthoDB" id="5235778at2759"/>
<feature type="compositionally biased region" description="Low complexity" evidence="1">
    <location>
        <begin position="405"/>
        <end position="415"/>
    </location>
</feature>
<name>A0A9P6SNN8_9HELO</name>
<feature type="region of interest" description="Disordered" evidence="1">
    <location>
        <begin position="203"/>
        <end position="237"/>
    </location>
</feature>
<comment type="caution">
    <text evidence="2">The sequence shown here is derived from an EMBL/GenBank/DDBJ whole genome shotgun (WGS) entry which is preliminary data.</text>
</comment>
<dbReference type="EMBL" id="VNKQ01000017">
    <property type="protein sequence ID" value="KAG0646049.1"/>
    <property type="molecule type" value="Genomic_DNA"/>
</dbReference>
<evidence type="ECO:0000313" key="2">
    <source>
        <dbReference type="EMBL" id="KAG0646049.1"/>
    </source>
</evidence>
<keyword evidence="3" id="KW-1185">Reference proteome</keyword>
<evidence type="ECO:0000256" key="1">
    <source>
        <dbReference type="SAM" id="MobiDB-lite"/>
    </source>
</evidence>
<evidence type="ECO:0000313" key="3">
    <source>
        <dbReference type="Proteomes" id="UP000785200"/>
    </source>
</evidence>
<feature type="region of interest" description="Disordered" evidence="1">
    <location>
        <begin position="371"/>
        <end position="435"/>
    </location>
</feature>
<feature type="compositionally biased region" description="Basic and acidic residues" evidence="1">
    <location>
        <begin position="416"/>
        <end position="435"/>
    </location>
</feature>
<gene>
    <name evidence="2" type="ORF">D0Z07_8048</name>
</gene>
<protein>
    <submittedName>
        <fullName evidence="2">Uncharacterized protein</fullName>
    </submittedName>
</protein>
<dbReference type="Proteomes" id="UP000785200">
    <property type="component" value="Unassembled WGS sequence"/>
</dbReference>
<proteinExistence type="predicted"/>